<comment type="caution">
    <text evidence="2">The sequence shown here is derived from an EMBL/GenBank/DDBJ whole genome shotgun (WGS) entry which is preliminary data.</text>
</comment>
<organism evidence="2 3">
    <name type="scientific">Tetrapyrgos nigripes</name>
    <dbReference type="NCBI Taxonomy" id="182062"/>
    <lineage>
        <taxon>Eukaryota</taxon>
        <taxon>Fungi</taxon>
        <taxon>Dikarya</taxon>
        <taxon>Basidiomycota</taxon>
        <taxon>Agaricomycotina</taxon>
        <taxon>Agaricomycetes</taxon>
        <taxon>Agaricomycetidae</taxon>
        <taxon>Agaricales</taxon>
        <taxon>Marasmiineae</taxon>
        <taxon>Marasmiaceae</taxon>
        <taxon>Tetrapyrgos</taxon>
    </lineage>
</organism>
<dbReference type="Proteomes" id="UP000559256">
    <property type="component" value="Unassembled WGS sequence"/>
</dbReference>
<dbReference type="EMBL" id="JAACJM010000028">
    <property type="protein sequence ID" value="KAF5365204.1"/>
    <property type="molecule type" value="Genomic_DNA"/>
</dbReference>
<proteinExistence type="predicted"/>
<evidence type="ECO:0000313" key="2">
    <source>
        <dbReference type="EMBL" id="KAF5365204.1"/>
    </source>
</evidence>
<evidence type="ECO:0000256" key="1">
    <source>
        <dbReference type="SAM" id="MobiDB-lite"/>
    </source>
</evidence>
<sequence length="202" mass="22697">MATIPPGLPSKVEETLAISNLVGNVGFSLNIFNIGLKDVNIAHGRVGKADINHGYTSPENPRFILHDSKGFEPGLENTWSTVEGFIRDRCSMERPLKDRALHRDSPHWISSDGMETGDQQLTKLANQCKTKYAFPQSVRTDFVKAQVPVIVVFTKYDLLCNEKSKKRRKDFPSEASEIRKRNADDEAAADLKKRANDYADFD</sequence>
<name>A0A8H5GI34_9AGAR</name>
<feature type="region of interest" description="Disordered" evidence="1">
    <location>
        <begin position="170"/>
        <end position="189"/>
    </location>
</feature>
<accession>A0A8H5GI34</accession>
<gene>
    <name evidence="2" type="ORF">D9758_005466</name>
</gene>
<dbReference type="OrthoDB" id="391988at2759"/>
<reference evidence="2 3" key="1">
    <citation type="journal article" date="2020" name="ISME J.">
        <title>Uncovering the hidden diversity of litter-decomposition mechanisms in mushroom-forming fungi.</title>
        <authorList>
            <person name="Floudas D."/>
            <person name="Bentzer J."/>
            <person name="Ahren D."/>
            <person name="Johansson T."/>
            <person name="Persson P."/>
            <person name="Tunlid A."/>
        </authorList>
    </citation>
    <scope>NUCLEOTIDE SEQUENCE [LARGE SCALE GENOMIC DNA]</scope>
    <source>
        <strain evidence="2 3">CBS 291.85</strain>
    </source>
</reference>
<protein>
    <submittedName>
        <fullName evidence="2">Uncharacterized protein</fullName>
    </submittedName>
</protein>
<evidence type="ECO:0000313" key="3">
    <source>
        <dbReference type="Proteomes" id="UP000559256"/>
    </source>
</evidence>
<dbReference type="AlphaFoldDB" id="A0A8H5GI34"/>
<keyword evidence="3" id="KW-1185">Reference proteome</keyword>